<dbReference type="Proteomes" id="UP000195696">
    <property type="component" value="Unassembled WGS sequence"/>
</dbReference>
<dbReference type="Gene3D" id="3.20.80.10">
    <property type="entry name" value="Regulatory factor, effector binding domain"/>
    <property type="match status" value="1"/>
</dbReference>
<dbReference type="AlphaFoldDB" id="A0A1G4EMF5"/>
<protein>
    <recommendedName>
        <fullName evidence="3">DUF5085 domain-containing protein</fullName>
    </recommendedName>
</protein>
<organism evidence="1 2">
    <name type="scientific">Bacillus mycoides</name>
    <dbReference type="NCBI Taxonomy" id="1405"/>
    <lineage>
        <taxon>Bacteria</taxon>
        <taxon>Bacillati</taxon>
        <taxon>Bacillota</taxon>
        <taxon>Bacilli</taxon>
        <taxon>Bacillales</taxon>
        <taxon>Bacillaceae</taxon>
        <taxon>Bacillus</taxon>
        <taxon>Bacillus cereus group</taxon>
    </lineage>
</organism>
<dbReference type="RefSeq" id="WP_002200722.1">
    <property type="nucleotide sequence ID" value="NZ_CP071808.1"/>
</dbReference>
<proteinExistence type="predicted"/>
<sequence>MIVEEQSIAFQNVVSREYFFHYTDMEKVIEDLLAEIAQANLTVKGPMFYALKNVPSDGDMFIELFMPVHESSIPISETMKFRSYYYVDNMLMKRYAGDFERLTEYAYAEMLQYMEDNELDMISPIYHIFSGDEELQYVEVKIAVDTQ</sequence>
<name>A0A1G4EMF5_BACMY</name>
<evidence type="ECO:0008006" key="3">
    <source>
        <dbReference type="Google" id="ProtNLM"/>
    </source>
</evidence>
<dbReference type="InterPro" id="IPR031664">
    <property type="entry name" value="DUF5085"/>
</dbReference>
<evidence type="ECO:0000313" key="2">
    <source>
        <dbReference type="Proteomes" id="UP000195696"/>
    </source>
</evidence>
<evidence type="ECO:0000313" key="1">
    <source>
        <dbReference type="EMBL" id="SCB67861.1"/>
    </source>
</evidence>
<dbReference type="Pfam" id="PF16895">
    <property type="entry name" value="DUF5085"/>
    <property type="match status" value="1"/>
</dbReference>
<dbReference type="EMBL" id="FMAK01000029">
    <property type="protein sequence ID" value="SCB67861.1"/>
    <property type="molecule type" value="Genomic_DNA"/>
</dbReference>
<dbReference type="InterPro" id="IPR011256">
    <property type="entry name" value="Reg_factor_effector_dom_sf"/>
</dbReference>
<reference evidence="1 2" key="1">
    <citation type="submission" date="2016-08" db="EMBL/GenBank/DDBJ databases">
        <authorList>
            <person name="Seilhamer J.J."/>
        </authorList>
    </citation>
    <scope>NUCLEOTIDE SEQUENCE [LARGE SCALE GENOMIC DNA]</scope>
    <source>
        <strain evidence="1 2">SDA_GO95</strain>
    </source>
</reference>
<accession>A0A1G4EMF5</accession>
<dbReference type="PATRIC" id="fig|86662.27.peg.2121"/>
<gene>
    <name evidence="1" type="ORF">BWGO95_01990</name>
</gene>